<reference evidence="2" key="1">
    <citation type="submission" date="2018-02" db="EMBL/GenBank/DDBJ databases">
        <title>Rhizophora mucronata_Transcriptome.</title>
        <authorList>
            <person name="Meera S.P."/>
            <person name="Sreeshan A."/>
            <person name="Augustine A."/>
        </authorList>
    </citation>
    <scope>NUCLEOTIDE SEQUENCE</scope>
    <source>
        <tissue evidence="2">Leaf</tissue>
    </source>
</reference>
<proteinExistence type="predicted"/>
<dbReference type="EMBL" id="GGEC01075924">
    <property type="protein sequence ID" value="MBX56408.1"/>
    <property type="molecule type" value="Transcribed_RNA"/>
</dbReference>
<name>A0A2P2PNV0_RHIMU</name>
<keyword evidence="1" id="KW-0472">Membrane</keyword>
<accession>A0A2P2PNV0</accession>
<keyword evidence="1" id="KW-1133">Transmembrane helix</keyword>
<feature type="transmembrane region" description="Helical" evidence="1">
    <location>
        <begin position="12"/>
        <end position="30"/>
    </location>
</feature>
<sequence>MIGLVFWNDEKLILLVYLFAMVLISEYAVAA</sequence>
<evidence type="ECO:0000256" key="1">
    <source>
        <dbReference type="SAM" id="Phobius"/>
    </source>
</evidence>
<evidence type="ECO:0000313" key="2">
    <source>
        <dbReference type="EMBL" id="MBX56408.1"/>
    </source>
</evidence>
<organism evidence="2">
    <name type="scientific">Rhizophora mucronata</name>
    <name type="common">Asiatic mangrove</name>
    <dbReference type="NCBI Taxonomy" id="61149"/>
    <lineage>
        <taxon>Eukaryota</taxon>
        <taxon>Viridiplantae</taxon>
        <taxon>Streptophyta</taxon>
        <taxon>Embryophyta</taxon>
        <taxon>Tracheophyta</taxon>
        <taxon>Spermatophyta</taxon>
        <taxon>Magnoliopsida</taxon>
        <taxon>eudicotyledons</taxon>
        <taxon>Gunneridae</taxon>
        <taxon>Pentapetalae</taxon>
        <taxon>rosids</taxon>
        <taxon>fabids</taxon>
        <taxon>Malpighiales</taxon>
        <taxon>Rhizophoraceae</taxon>
        <taxon>Rhizophora</taxon>
    </lineage>
</organism>
<protein>
    <submittedName>
        <fullName evidence="2">Uncharacterized protein</fullName>
    </submittedName>
</protein>
<dbReference type="AlphaFoldDB" id="A0A2P2PNV0"/>
<keyword evidence="1" id="KW-0812">Transmembrane</keyword>